<gene>
    <name evidence="4" type="ORF">FHX71_001821</name>
</gene>
<feature type="compositionally biased region" description="Basic and acidic residues" evidence="1">
    <location>
        <begin position="142"/>
        <end position="152"/>
    </location>
</feature>
<keyword evidence="2" id="KW-0472">Membrane</keyword>
<sequence length="458" mass="48405">MSAARVGEWQLLDYDDDPVPAEPSGLDAVIRHYKKIAETMTTQAALLKRIGDGDETLLKGEAAGAMRKRAQESHEALGKAADRYEDVHAALVEYQPALETARSKTGEALDDAEKAARALATAEDMSDPVNEDRGEDAEPLTDTEKQASEDRATAISGAKGTIEAAKTVARNAMTALDVAAEAAATKIKENWGDDGLNHSWQDALRARFMKFLKGLVEVLGWIGMALAVLAMIIPGLNALAWVAFGVAVAGLIGSIVLAATGEESWMGVIWGVIGVLTAGIGLRVASKISNAVKASRAASQSAVTVRLDDLGRLAERMAVFRNNIDGPFSAFALNRVLSGGLRISENLTSLSRLQTLLRINPNAWRIPSFTGAIGIGGIKQLNALNAALDGLKITGITGGFVKPWVYVLGSASWLTGLVTGAWSTAVPASSFGDDGREGYDGTTDWELNHITKDAGEPI</sequence>
<evidence type="ECO:0000256" key="1">
    <source>
        <dbReference type="SAM" id="MobiDB-lite"/>
    </source>
</evidence>
<name>A0A7W3J839_9MICO</name>
<dbReference type="InterPro" id="IPR049082">
    <property type="entry name" value="T7SS_signal"/>
</dbReference>
<dbReference type="EMBL" id="JACGWV010000001">
    <property type="protein sequence ID" value="MBA8807879.1"/>
    <property type="molecule type" value="Genomic_DNA"/>
</dbReference>
<evidence type="ECO:0000256" key="2">
    <source>
        <dbReference type="SAM" id="Phobius"/>
    </source>
</evidence>
<keyword evidence="2" id="KW-1133">Transmembrane helix</keyword>
<feature type="region of interest" description="Disordered" evidence="1">
    <location>
        <begin position="102"/>
        <end position="153"/>
    </location>
</feature>
<feature type="compositionally biased region" description="Basic and acidic residues" evidence="1">
    <location>
        <begin position="102"/>
        <end position="116"/>
    </location>
</feature>
<evidence type="ECO:0000313" key="5">
    <source>
        <dbReference type="Proteomes" id="UP000540568"/>
    </source>
</evidence>
<organism evidence="4 5">
    <name type="scientific">Promicromonospora sukumoe</name>
    <dbReference type="NCBI Taxonomy" id="88382"/>
    <lineage>
        <taxon>Bacteria</taxon>
        <taxon>Bacillati</taxon>
        <taxon>Actinomycetota</taxon>
        <taxon>Actinomycetes</taxon>
        <taxon>Micrococcales</taxon>
        <taxon>Promicromonosporaceae</taxon>
        <taxon>Promicromonospora</taxon>
    </lineage>
</organism>
<evidence type="ECO:0000259" key="3">
    <source>
        <dbReference type="Pfam" id="PF21725"/>
    </source>
</evidence>
<feature type="domain" description="Putative T7SS secretion signal" evidence="3">
    <location>
        <begin position="4"/>
        <end position="189"/>
    </location>
</feature>
<protein>
    <submittedName>
        <fullName evidence="4">F0F1-type ATP synthase membrane subunit b/b</fullName>
    </submittedName>
</protein>
<dbReference type="RefSeq" id="WP_182615528.1">
    <property type="nucleotide sequence ID" value="NZ_BAAATF010000006.1"/>
</dbReference>
<feature type="transmembrane region" description="Helical" evidence="2">
    <location>
        <begin position="214"/>
        <end position="233"/>
    </location>
</feature>
<feature type="transmembrane region" description="Helical" evidence="2">
    <location>
        <begin position="239"/>
        <end position="258"/>
    </location>
</feature>
<proteinExistence type="predicted"/>
<keyword evidence="2" id="KW-0812">Transmembrane</keyword>
<feature type="transmembrane region" description="Helical" evidence="2">
    <location>
        <begin position="265"/>
        <end position="285"/>
    </location>
</feature>
<keyword evidence="5" id="KW-1185">Reference proteome</keyword>
<reference evidence="4 5" key="1">
    <citation type="submission" date="2020-07" db="EMBL/GenBank/DDBJ databases">
        <title>Sequencing the genomes of 1000 actinobacteria strains.</title>
        <authorList>
            <person name="Klenk H.-P."/>
        </authorList>
    </citation>
    <scope>NUCLEOTIDE SEQUENCE [LARGE SCALE GENOMIC DNA]</scope>
    <source>
        <strain evidence="4 5">DSM 44121</strain>
    </source>
</reference>
<comment type="caution">
    <text evidence="4">The sequence shown here is derived from an EMBL/GenBank/DDBJ whole genome shotgun (WGS) entry which is preliminary data.</text>
</comment>
<dbReference type="Proteomes" id="UP000540568">
    <property type="component" value="Unassembled WGS sequence"/>
</dbReference>
<dbReference type="Pfam" id="PF21725">
    <property type="entry name" value="T7SS_signal"/>
    <property type="match status" value="1"/>
</dbReference>
<evidence type="ECO:0000313" key="4">
    <source>
        <dbReference type="EMBL" id="MBA8807879.1"/>
    </source>
</evidence>
<accession>A0A7W3J839</accession>
<dbReference type="AlphaFoldDB" id="A0A7W3J839"/>